<accession>V6DFN8</accession>
<evidence type="ECO:0000313" key="1">
    <source>
        <dbReference type="EMBL" id="CDK30385.1"/>
    </source>
</evidence>
<organism evidence="1 2">
    <name type="scientific">Candidatus Babela massiliensis</name>
    <dbReference type="NCBI Taxonomy" id="673862"/>
    <lineage>
        <taxon>Bacteria</taxon>
        <taxon>Candidatus Babelota</taxon>
        <taxon>Candidatus Babeliae</taxon>
        <taxon>Candidatus Babeliales</taxon>
        <taxon>Candidatus Babeliaceae</taxon>
        <taxon>Candidatus Babela</taxon>
    </lineage>
</organism>
<proteinExistence type="predicted"/>
<keyword evidence="2" id="KW-1185">Reference proteome</keyword>
<evidence type="ECO:0000313" key="2">
    <source>
        <dbReference type="Proteomes" id="UP000018769"/>
    </source>
</evidence>
<gene>
    <name evidence="1" type="ORF">BABL1_gene_650</name>
</gene>
<dbReference type="Proteomes" id="UP000018769">
    <property type="component" value="Chromosome I"/>
</dbReference>
<dbReference type="STRING" id="673862.BABL1_gene_650"/>
<protein>
    <submittedName>
        <fullName evidence="1">Uncharacterized protein</fullName>
    </submittedName>
</protein>
<dbReference type="KEGG" id="dpb:BABL1_gene_650"/>
<sequence length="442" mass="51067">MTFDLLKFTIKNKSNNLDNKKNKGIMLKKLKTKYLLISLSIAQCLNLSSMNLLQNILNNFSNRGPSKLDAETQATINDALKTAKELDVKNLIKQIREERQADQLKATNDLIAQIKKQNTILLRLGEYTAFYKSDIVRGSCFALEMLGEHLMYKKIQQTKIDHVFEKIKRDSKNLEKLLEKAEFSKKVNGITLFNIKNTPEIQELMDYVNNKHKLISYNPFKIDLLPHLILNLTKTKILKFIENSFLTKPTPSDFLNPEVIQTYTNAYEKDKEGNLQKTKTPFSIVTLLMYFLNPKYLLEDMQTSQQENLKKINKFFNLGIPDILFSKSISAIASISAGGLAIKVTDNILTNSWRDYLKLNQTRLLKLLQMYNKELETETTTEVKRIEKKLKKFIIEGHSKNISYLWLQTKNISQSRIGLMLSLPVIGTLAWKGYNFYKTNIA</sequence>
<reference evidence="1 2" key="1">
    <citation type="journal article" date="2015" name="Biol. Direct">
        <title>Babela massiliensis, a representative of a widespread bacterial phylum with unusual adaptations to parasitism in amoebae.</title>
        <authorList>
            <person name="Pagnier I."/>
            <person name="Yutin N."/>
            <person name="Croce O."/>
            <person name="Makarova K.S."/>
            <person name="Wolf Y.I."/>
            <person name="Benamar S."/>
            <person name="Raoult D."/>
            <person name="Koonin E.V."/>
            <person name="La Scola B."/>
        </authorList>
    </citation>
    <scope>NUCLEOTIDE SEQUENCE [LARGE SCALE GENOMIC DNA]</scope>
    <source>
        <strain evidence="2">BABL1</strain>
    </source>
</reference>
<dbReference type="AlphaFoldDB" id="V6DFN8"/>
<dbReference type="EMBL" id="HG793133">
    <property type="protein sequence ID" value="CDK30385.1"/>
    <property type="molecule type" value="Genomic_DNA"/>
</dbReference>
<name>V6DFN8_9BACT</name>
<dbReference type="HOGENOM" id="CLU_660016_0_0_7"/>